<feature type="transmembrane region" description="Helical" evidence="9">
    <location>
        <begin position="94"/>
        <end position="115"/>
    </location>
</feature>
<dbReference type="InterPro" id="IPR002187">
    <property type="entry name" value="N-reg_PII"/>
</dbReference>
<dbReference type="Pfam" id="PF00909">
    <property type="entry name" value="Ammonium_transp"/>
    <property type="match status" value="1"/>
</dbReference>
<feature type="transmembrane region" description="Helical" evidence="9">
    <location>
        <begin position="48"/>
        <end position="74"/>
    </location>
</feature>
<reference evidence="11 12" key="1">
    <citation type="journal article" date="2021" name="ISME Commun">
        <title>Automated analysis of genomic sequences facilitates high-throughput and comprehensive description of bacteria.</title>
        <authorList>
            <person name="Hitch T.C.A."/>
        </authorList>
    </citation>
    <scope>NUCLEOTIDE SEQUENCE [LARGE SCALE GENOMIC DNA]</scope>
    <source>
        <strain evidence="11 12">Sanger_31</strain>
    </source>
</reference>
<accession>A0AAE3IFS2</accession>
<comment type="subcellular location">
    <subcellularLocation>
        <location evidence="1">Membrane</location>
        <topology evidence="1">Multi-pass membrane protein</topology>
    </subcellularLocation>
</comment>
<dbReference type="SUPFAM" id="SSF111352">
    <property type="entry name" value="Ammonium transporter"/>
    <property type="match status" value="1"/>
</dbReference>
<feature type="transmembrane region" description="Helical" evidence="9">
    <location>
        <begin position="6"/>
        <end position="27"/>
    </location>
</feature>
<keyword evidence="3" id="KW-0813">Transport</keyword>
<evidence type="ECO:0000313" key="12">
    <source>
        <dbReference type="Proteomes" id="UP001208131"/>
    </source>
</evidence>
<dbReference type="Gene3D" id="1.10.3430.10">
    <property type="entry name" value="Ammonium transporter AmtB like domains"/>
    <property type="match status" value="1"/>
</dbReference>
<dbReference type="Proteomes" id="UP001208131">
    <property type="component" value="Unassembled WGS sequence"/>
</dbReference>
<name>A0AAE3IFS2_9FIRM</name>
<dbReference type="NCBIfam" id="TIGR00836">
    <property type="entry name" value="amt"/>
    <property type="match status" value="1"/>
</dbReference>
<dbReference type="GO" id="GO:0097272">
    <property type="term" value="P:ammonium homeostasis"/>
    <property type="evidence" value="ECO:0007669"/>
    <property type="project" value="TreeGrafter"/>
</dbReference>
<dbReference type="PROSITE" id="PS01219">
    <property type="entry name" value="AMMONIUM_TRANSP"/>
    <property type="match status" value="1"/>
</dbReference>
<comment type="similarity">
    <text evidence="8">Belongs to the P(II) protein family.</text>
</comment>
<dbReference type="GO" id="GO:0008519">
    <property type="term" value="F:ammonium channel activity"/>
    <property type="evidence" value="ECO:0007669"/>
    <property type="project" value="InterPro"/>
</dbReference>
<feature type="transmembrane region" description="Helical" evidence="9">
    <location>
        <begin position="351"/>
        <end position="377"/>
    </location>
</feature>
<dbReference type="AlphaFoldDB" id="A0AAE3IFS2"/>
<dbReference type="PROSITE" id="PS51343">
    <property type="entry name" value="PII_GLNB_DOM"/>
    <property type="match status" value="1"/>
</dbReference>
<dbReference type="PROSITE" id="PS00638">
    <property type="entry name" value="PII_GLNB_CTER"/>
    <property type="match status" value="1"/>
</dbReference>
<evidence type="ECO:0000256" key="9">
    <source>
        <dbReference type="SAM" id="Phobius"/>
    </source>
</evidence>
<dbReference type="InterPro" id="IPR015867">
    <property type="entry name" value="N-reg_PII/ATP_PRibTrfase_C"/>
</dbReference>
<dbReference type="SMART" id="SM00938">
    <property type="entry name" value="P-II"/>
    <property type="match status" value="1"/>
</dbReference>
<evidence type="ECO:0000256" key="4">
    <source>
        <dbReference type="ARBA" id="ARBA00022692"/>
    </source>
</evidence>
<evidence type="ECO:0000313" key="11">
    <source>
        <dbReference type="EMBL" id="MCU6705139.1"/>
    </source>
</evidence>
<proteinExistence type="inferred from homology"/>
<feature type="domain" description="Ammonium transporter AmtB-like" evidence="10">
    <location>
        <begin position="8"/>
        <end position="400"/>
    </location>
</feature>
<dbReference type="RefSeq" id="WP_267300556.1">
    <property type="nucleotide sequence ID" value="NZ_JAOQJZ010000003.1"/>
</dbReference>
<dbReference type="InterPro" id="IPR011322">
    <property type="entry name" value="N-reg_PII-like_a/b"/>
</dbReference>
<dbReference type="GO" id="GO:0006808">
    <property type="term" value="P:regulation of nitrogen utilization"/>
    <property type="evidence" value="ECO:0007669"/>
    <property type="project" value="InterPro"/>
</dbReference>
<evidence type="ECO:0000256" key="1">
    <source>
        <dbReference type="ARBA" id="ARBA00004141"/>
    </source>
</evidence>
<comment type="caution">
    <text evidence="11">The sequence shown here is derived from an EMBL/GenBank/DDBJ whole genome shotgun (WGS) entry which is preliminary data.</text>
</comment>
<dbReference type="InterPro" id="IPR017918">
    <property type="entry name" value="N-reg_PII_CS"/>
</dbReference>
<dbReference type="EMBL" id="JAOQJZ010000003">
    <property type="protein sequence ID" value="MCU6705139.1"/>
    <property type="molecule type" value="Genomic_DNA"/>
</dbReference>
<dbReference type="InterPro" id="IPR018047">
    <property type="entry name" value="Ammonium_transpt_CS"/>
</dbReference>
<feature type="transmembrane region" description="Helical" evidence="9">
    <location>
        <begin position="156"/>
        <end position="177"/>
    </location>
</feature>
<evidence type="ECO:0000256" key="8">
    <source>
        <dbReference type="RuleBase" id="RU003936"/>
    </source>
</evidence>
<feature type="transmembrane region" description="Helical" evidence="9">
    <location>
        <begin position="319"/>
        <end position="339"/>
    </location>
</feature>
<comment type="similarity">
    <text evidence="2">Belongs to the ammonia transporter channel (TC 1.A.11.2) family.</text>
</comment>
<evidence type="ECO:0000256" key="6">
    <source>
        <dbReference type="ARBA" id="ARBA00023136"/>
    </source>
</evidence>
<keyword evidence="7" id="KW-0924">Ammonia transport</keyword>
<dbReference type="InterPro" id="IPR024041">
    <property type="entry name" value="NH4_transpt_AmtB-like_dom"/>
</dbReference>
<dbReference type="GO" id="GO:0030234">
    <property type="term" value="F:enzyme regulator activity"/>
    <property type="evidence" value="ECO:0007669"/>
    <property type="project" value="InterPro"/>
</dbReference>
<keyword evidence="4 9" id="KW-0812">Transmembrane</keyword>
<gene>
    <name evidence="11" type="ORF">OCV57_04260</name>
</gene>
<evidence type="ECO:0000256" key="3">
    <source>
        <dbReference type="ARBA" id="ARBA00022448"/>
    </source>
</evidence>
<sequence length="553" mass="59037">MIMSADTIWIAICTVLVFFMQTGFAMLETGFTRKKNSCNVIMKNIMDFAVGSIFYWILGFGIMFGATTGVVGVIDLFSNGDCSAASQTIPQPVFMAWQLVFCATSATIVSGAMAERTAFKSYLIYSAVMSAVVYPISGCWIWNANGWLAQLGFHDFAGGTAVHLLGGSAAFAGAAVLGARIGKYDKKKKSRAILGQNIPLAALGAFILWVSWFGFNGGSVVTSESGFDLVAIGSVFMNTILSSSACAVSAMIITWVRYGKSDITMTLNGIVAGLVAVTAGADQLPHYAALLVGVGAAFVMIYGIEFIDHICKVDDPVGAISVHGLCGAFGTIMTGVFSVEKGVIYTGRFNFLGVQLIGVLSVAVYGLAAMTLLFVILKHTVGIRVSEKAEIMGLDRSEHGWQSNVTDDLISDLSDGNAKSVTQIDLSKPIDRSAYKADGKIRKVVILMNSSKFESLKDALDEIDITGMTVTNVNGCGIQKGSTDYYRGSEAKSHLLSKIKVEIVISTVPLGLLVDTVKRVLYSGNIGDGKIFVYEVENVIKIRTDEEGKMALE</sequence>
<dbReference type="Gene3D" id="3.30.70.120">
    <property type="match status" value="1"/>
</dbReference>
<dbReference type="PRINTS" id="PR00340">
    <property type="entry name" value="PIIGLNB"/>
</dbReference>
<dbReference type="GO" id="GO:0016020">
    <property type="term" value="C:membrane"/>
    <property type="evidence" value="ECO:0007669"/>
    <property type="project" value="UniProtKB-SubCell"/>
</dbReference>
<feature type="transmembrane region" description="Helical" evidence="9">
    <location>
        <begin position="235"/>
        <end position="256"/>
    </location>
</feature>
<protein>
    <submittedName>
        <fullName evidence="11">Ammonium transporter</fullName>
    </submittedName>
</protein>
<feature type="transmembrane region" description="Helical" evidence="9">
    <location>
        <begin position="263"/>
        <end position="281"/>
    </location>
</feature>
<dbReference type="PANTHER" id="PTHR11730:SF89">
    <property type="entry name" value="AMMONIUM TRANSPORTER SLL0108-RELATED"/>
    <property type="match status" value="1"/>
</dbReference>
<evidence type="ECO:0000259" key="10">
    <source>
        <dbReference type="Pfam" id="PF00909"/>
    </source>
</evidence>
<evidence type="ECO:0000256" key="5">
    <source>
        <dbReference type="ARBA" id="ARBA00022989"/>
    </source>
</evidence>
<dbReference type="InterPro" id="IPR029020">
    <property type="entry name" value="Ammonium/urea_transptr"/>
</dbReference>
<evidence type="ECO:0000256" key="7">
    <source>
        <dbReference type="ARBA" id="ARBA00023177"/>
    </source>
</evidence>
<feature type="transmembrane region" description="Helical" evidence="9">
    <location>
        <begin position="198"/>
        <end position="215"/>
    </location>
</feature>
<dbReference type="PANTHER" id="PTHR11730">
    <property type="entry name" value="AMMONIUM TRANSPORTER"/>
    <property type="match status" value="1"/>
</dbReference>
<evidence type="ECO:0000256" key="2">
    <source>
        <dbReference type="ARBA" id="ARBA00005887"/>
    </source>
</evidence>
<dbReference type="SUPFAM" id="SSF54913">
    <property type="entry name" value="GlnB-like"/>
    <property type="match status" value="1"/>
</dbReference>
<keyword evidence="6 9" id="KW-0472">Membrane</keyword>
<dbReference type="Pfam" id="PF00543">
    <property type="entry name" value="P-II"/>
    <property type="match status" value="1"/>
</dbReference>
<organism evidence="11 12">
    <name type="scientific">Hominimerdicola aceti</name>
    <dbReference type="NCBI Taxonomy" id="2981726"/>
    <lineage>
        <taxon>Bacteria</taxon>
        <taxon>Bacillati</taxon>
        <taxon>Bacillota</taxon>
        <taxon>Clostridia</taxon>
        <taxon>Eubacteriales</taxon>
        <taxon>Oscillospiraceae</taxon>
        <taxon>Hominimerdicola</taxon>
    </lineage>
</organism>
<keyword evidence="5 9" id="KW-1133">Transmembrane helix</keyword>
<feature type="transmembrane region" description="Helical" evidence="9">
    <location>
        <begin position="287"/>
        <end position="307"/>
    </location>
</feature>
<keyword evidence="12" id="KW-1185">Reference proteome</keyword>
<feature type="transmembrane region" description="Helical" evidence="9">
    <location>
        <begin position="122"/>
        <end position="144"/>
    </location>
</feature>
<dbReference type="InterPro" id="IPR001905">
    <property type="entry name" value="Ammonium_transpt"/>
</dbReference>